<proteinExistence type="predicted"/>
<dbReference type="AlphaFoldDB" id="A0A8X8GR19"/>
<reference evidence="1" key="1">
    <citation type="submission" date="2020-05" db="EMBL/GenBank/DDBJ databases">
        <title>Fertoebacter nigrum gen. nov., sp. nov., a new member of the family Rhodobacteraceae.</title>
        <authorList>
            <person name="Szuroczki S."/>
            <person name="Abbaszade G."/>
            <person name="Buni D."/>
            <person name="Schumann P."/>
            <person name="Toth E."/>
        </authorList>
    </citation>
    <scope>NUCLEOTIDE SEQUENCE</scope>
    <source>
        <strain evidence="1">RG-N-1a</strain>
    </source>
</reference>
<keyword evidence="2" id="KW-1185">Reference proteome</keyword>
<comment type="caution">
    <text evidence="1">The sequence shown here is derived from an EMBL/GenBank/DDBJ whole genome shotgun (WGS) entry which is preliminary data.</text>
</comment>
<evidence type="ECO:0000313" key="2">
    <source>
        <dbReference type="Proteomes" id="UP000484076"/>
    </source>
</evidence>
<dbReference type="EMBL" id="WHUT02000001">
    <property type="protein sequence ID" value="NUB42753.1"/>
    <property type="molecule type" value="Genomic_DNA"/>
</dbReference>
<dbReference type="Proteomes" id="UP000484076">
    <property type="component" value="Unassembled WGS sequence"/>
</dbReference>
<accession>A0A8X8GR19</accession>
<name>A0A8X8GR19_9RHOB</name>
<organism evidence="1 2">
    <name type="scientific">Fertoeibacter niger</name>
    <dbReference type="NCBI Taxonomy" id="2656921"/>
    <lineage>
        <taxon>Bacteria</taxon>
        <taxon>Pseudomonadati</taxon>
        <taxon>Pseudomonadota</taxon>
        <taxon>Alphaproteobacteria</taxon>
        <taxon>Rhodobacterales</taxon>
        <taxon>Paracoccaceae</taxon>
        <taxon>Fertoeibacter</taxon>
    </lineage>
</organism>
<sequence>MDEEPTRIGARFGLSPEERAAVGRRLDEIAKEFDRKDLDRIGWQRAIKFPPPKNPLTPPGFVDRMLARRGFRKSGQ</sequence>
<dbReference type="RefSeq" id="WP_152823462.1">
    <property type="nucleotide sequence ID" value="NZ_WHUT02000001.1"/>
</dbReference>
<protein>
    <submittedName>
        <fullName evidence="1">Uncharacterized protein</fullName>
    </submittedName>
</protein>
<gene>
    <name evidence="1" type="ORF">GEU84_000005</name>
</gene>
<evidence type="ECO:0000313" key="1">
    <source>
        <dbReference type="EMBL" id="NUB42753.1"/>
    </source>
</evidence>